<organism evidence="11 12">
    <name type="scientific">Penicillium bovifimosum</name>
    <dbReference type="NCBI Taxonomy" id="126998"/>
    <lineage>
        <taxon>Eukaryota</taxon>
        <taxon>Fungi</taxon>
        <taxon>Dikarya</taxon>
        <taxon>Ascomycota</taxon>
        <taxon>Pezizomycotina</taxon>
        <taxon>Eurotiomycetes</taxon>
        <taxon>Eurotiomycetidae</taxon>
        <taxon>Eurotiales</taxon>
        <taxon>Aspergillaceae</taxon>
        <taxon>Penicillium</taxon>
    </lineage>
</organism>
<evidence type="ECO:0000256" key="9">
    <source>
        <dbReference type="SAM" id="MobiDB-lite"/>
    </source>
</evidence>
<evidence type="ECO:0000256" key="3">
    <source>
        <dbReference type="ARBA" id="ARBA00022679"/>
    </source>
</evidence>
<dbReference type="GeneID" id="81405244"/>
<feature type="compositionally biased region" description="Polar residues" evidence="9">
    <location>
        <begin position="73"/>
        <end position="83"/>
    </location>
</feature>
<dbReference type="GO" id="GO:0005737">
    <property type="term" value="C:cytoplasm"/>
    <property type="evidence" value="ECO:0007669"/>
    <property type="project" value="TreeGrafter"/>
</dbReference>
<dbReference type="OrthoDB" id="5327538at2759"/>
<comment type="catalytic activity">
    <reaction evidence="7">
        <text>L-threonyl-[protein] + ATP = O-phospho-L-threonyl-[protein] + ADP + H(+)</text>
        <dbReference type="Rhea" id="RHEA:46608"/>
        <dbReference type="Rhea" id="RHEA-COMP:11060"/>
        <dbReference type="Rhea" id="RHEA-COMP:11605"/>
        <dbReference type="ChEBI" id="CHEBI:15378"/>
        <dbReference type="ChEBI" id="CHEBI:30013"/>
        <dbReference type="ChEBI" id="CHEBI:30616"/>
        <dbReference type="ChEBI" id="CHEBI:61977"/>
        <dbReference type="ChEBI" id="CHEBI:456216"/>
        <dbReference type="EC" id="2.7.11.1"/>
    </reaction>
</comment>
<keyword evidence="4" id="KW-0547">Nucleotide-binding</keyword>
<keyword evidence="12" id="KW-1185">Reference proteome</keyword>
<accession>A0A9W9KZQ6</accession>
<keyword evidence="2" id="KW-0723">Serine/threonine-protein kinase</keyword>
<dbReference type="SMART" id="SM01331">
    <property type="entry name" value="DUF3635"/>
    <property type="match status" value="1"/>
</dbReference>
<keyword evidence="6" id="KW-0067">ATP-binding</keyword>
<feature type="domain" description="Serine/threonine-protein kinase haspin C-terminal" evidence="10">
    <location>
        <begin position="499"/>
        <end position="606"/>
    </location>
</feature>
<dbReference type="PANTHER" id="PTHR24419">
    <property type="entry name" value="INTERLEUKIN-1 RECEPTOR-ASSOCIATED KINASE"/>
    <property type="match status" value="1"/>
</dbReference>
<keyword evidence="5" id="KW-0418">Kinase</keyword>
<dbReference type="GO" id="GO:0005524">
    <property type="term" value="F:ATP binding"/>
    <property type="evidence" value="ECO:0007669"/>
    <property type="project" value="UniProtKB-KW"/>
</dbReference>
<evidence type="ECO:0000313" key="12">
    <source>
        <dbReference type="Proteomes" id="UP001149079"/>
    </source>
</evidence>
<feature type="compositionally biased region" description="Polar residues" evidence="9">
    <location>
        <begin position="125"/>
        <end position="140"/>
    </location>
</feature>
<evidence type="ECO:0000313" key="11">
    <source>
        <dbReference type="EMBL" id="KAJ5129291.1"/>
    </source>
</evidence>
<dbReference type="Proteomes" id="UP001149079">
    <property type="component" value="Unassembled WGS sequence"/>
</dbReference>
<dbReference type="Pfam" id="PF12330">
    <property type="entry name" value="Haspin_kinase"/>
    <property type="match status" value="1"/>
</dbReference>
<evidence type="ECO:0000256" key="4">
    <source>
        <dbReference type="ARBA" id="ARBA00022741"/>
    </source>
</evidence>
<evidence type="ECO:0000256" key="7">
    <source>
        <dbReference type="ARBA" id="ARBA00047899"/>
    </source>
</evidence>
<dbReference type="Gene3D" id="1.10.510.10">
    <property type="entry name" value="Transferase(Phosphotransferase) domain 1"/>
    <property type="match status" value="1"/>
</dbReference>
<feature type="compositionally biased region" description="Low complexity" evidence="9">
    <location>
        <begin position="110"/>
        <end position="124"/>
    </location>
</feature>
<feature type="region of interest" description="Disordered" evidence="9">
    <location>
        <begin position="1"/>
        <end position="28"/>
    </location>
</feature>
<dbReference type="InterPro" id="IPR024604">
    <property type="entry name" value="GSG2_C"/>
</dbReference>
<dbReference type="Gene3D" id="3.30.200.20">
    <property type="entry name" value="Phosphorylase Kinase, domain 1"/>
    <property type="match status" value="1"/>
</dbReference>
<evidence type="ECO:0000256" key="5">
    <source>
        <dbReference type="ARBA" id="ARBA00022777"/>
    </source>
</evidence>
<protein>
    <recommendedName>
        <fullName evidence="1">non-specific serine/threonine protein kinase</fullName>
        <ecNumber evidence="1">2.7.11.1</ecNumber>
    </recommendedName>
</protein>
<dbReference type="EC" id="2.7.11.1" evidence="1"/>
<dbReference type="RefSeq" id="XP_056519670.1">
    <property type="nucleotide sequence ID" value="XM_056666074.1"/>
</dbReference>
<proteinExistence type="predicted"/>
<dbReference type="InterPro" id="IPR011009">
    <property type="entry name" value="Kinase-like_dom_sf"/>
</dbReference>
<comment type="caution">
    <text evidence="11">The sequence shown here is derived from an EMBL/GenBank/DDBJ whole genome shotgun (WGS) entry which is preliminary data.</text>
</comment>
<dbReference type="AlphaFoldDB" id="A0A9W9KZQ6"/>
<dbReference type="GO" id="GO:0035556">
    <property type="term" value="P:intracellular signal transduction"/>
    <property type="evidence" value="ECO:0007669"/>
    <property type="project" value="TreeGrafter"/>
</dbReference>
<evidence type="ECO:0000256" key="1">
    <source>
        <dbReference type="ARBA" id="ARBA00012513"/>
    </source>
</evidence>
<evidence type="ECO:0000259" key="10">
    <source>
        <dbReference type="SMART" id="SM01331"/>
    </source>
</evidence>
<reference evidence="11" key="2">
    <citation type="journal article" date="2023" name="IMA Fungus">
        <title>Comparative genomic study of the Penicillium genus elucidates a diverse pangenome and 15 lateral gene transfer events.</title>
        <authorList>
            <person name="Petersen C."/>
            <person name="Sorensen T."/>
            <person name="Nielsen M.R."/>
            <person name="Sondergaard T.E."/>
            <person name="Sorensen J.L."/>
            <person name="Fitzpatrick D.A."/>
            <person name="Frisvad J.C."/>
            <person name="Nielsen K.L."/>
        </authorList>
    </citation>
    <scope>NUCLEOTIDE SEQUENCE</scope>
    <source>
        <strain evidence="11">IBT 22155</strain>
    </source>
</reference>
<dbReference type="GO" id="GO:0000278">
    <property type="term" value="P:mitotic cell cycle"/>
    <property type="evidence" value="ECO:0007669"/>
    <property type="project" value="TreeGrafter"/>
</dbReference>
<reference evidence="11" key="1">
    <citation type="submission" date="2022-11" db="EMBL/GenBank/DDBJ databases">
        <authorList>
            <person name="Petersen C."/>
        </authorList>
    </citation>
    <scope>NUCLEOTIDE SEQUENCE</scope>
    <source>
        <strain evidence="11">IBT 22155</strain>
    </source>
</reference>
<dbReference type="PANTHER" id="PTHR24419:SF18">
    <property type="entry name" value="SERINE_THREONINE-PROTEIN KINASE HASPIN"/>
    <property type="match status" value="1"/>
</dbReference>
<evidence type="ECO:0000256" key="6">
    <source>
        <dbReference type="ARBA" id="ARBA00022840"/>
    </source>
</evidence>
<dbReference type="GO" id="GO:0005634">
    <property type="term" value="C:nucleus"/>
    <property type="evidence" value="ECO:0007669"/>
    <property type="project" value="TreeGrafter"/>
</dbReference>
<dbReference type="GO" id="GO:0072354">
    <property type="term" value="F:histone H3T3 kinase activity"/>
    <property type="evidence" value="ECO:0007669"/>
    <property type="project" value="TreeGrafter"/>
</dbReference>
<dbReference type="EMBL" id="JAPQKL010000005">
    <property type="protein sequence ID" value="KAJ5129291.1"/>
    <property type="molecule type" value="Genomic_DNA"/>
</dbReference>
<dbReference type="SUPFAM" id="SSF56112">
    <property type="entry name" value="Protein kinase-like (PK-like)"/>
    <property type="match status" value="1"/>
</dbReference>
<gene>
    <name evidence="11" type="ORF">N7515_005330</name>
</gene>
<sequence>MSTQPPAQFSVYTTEPKQSKPKMVTQRRVYGKRRVNAPRAVFDQPSPARDTTFTEVRYADPVEGLQAKLAQVTIQDDSAPQDATNTQSEQRTSRQTTSNKSIVSTIEDLPNSPIAKSSIISSPSTTQPPLKTKSTSSRAKPSTKPKPRPTETMVEVQICSNPTELPHTRLEIPDITLQHPADDRERSQTPFDRRRTTSKDRAAMLLSGSVIDSAVNDYVRPILKEALSPIAAQGVQKFDSWASHSEDMFYVAKLAEGSFGDVYKLHLREETCRPAVSKSKLAKLKSYGDGVFKVMPLRAKKGVGSKKHTSIDDIVSEVKMLKYLDPVPGFARFREIHVVQGRYPASFQTAWDQYKKTNKEALNPNPSSKRSYPDSQIWAILEMDDAGYELEKFAWSSIFQIYDIFWGVAMALARAELFAEFEHRDLHLGNVCIRSTRDDGRLDPPTELEIVRHSSSSGFGISTLQTTIIDYSLSRAELLQGDDPANPKPVVAFTDLDKQQIFDGISQDEDEMMQRNTYRYMRAALYTGNPLETEKVSTIPGIWEEYAPRTNLVWLLFMLQTLLKNRKPEAPTAQLQRVALAARSPNRKIANPQTAKGKEQNQPGLLIRERQTMDLQAGISQLQNTLEDRLKAVLELLDLEHGHEDMCCAGDLVAYAMDSQWLAEEDFY</sequence>
<feature type="region of interest" description="Disordered" evidence="9">
    <location>
        <begin position="73"/>
        <end position="154"/>
    </location>
</feature>
<dbReference type="FunFam" id="1.10.510.10:FF:000961">
    <property type="entry name" value="Putative serine/threonine-protein kinase haspin homolog"/>
    <property type="match status" value="1"/>
</dbReference>
<keyword evidence="3" id="KW-0808">Transferase</keyword>
<feature type="compositionally biased region" description="Polar residues" evidence="9">
    <location>
        <begin position="1"/>
        <end position="16"/>
    </location>
</feature>
<feature type="compositionally biased region" description="Basic and acidic residues" evidence="9">
    <location>
        <begin position="180"/>
        <end position="197"/>
    </location>
</feature>
<feature type="region of interest" description="Disordered" evidence="9">
    <location>
        <begin position="177"/>
        <end position="197"/>
    </location>
</feature>
<evidence type="ECO:0000256" key="2">
    <source>
        <dbReference type="ARBA" id="ARBA00022527"/>
    </source>
</evidence>
<evidence type="ECO:0000256" key="8">
    <source>
        <dbReference type="ARBA" id="ARBA00048679"/>
    </source>
</evidence>
<name>A0A9W9KZQ6_9EURO</name>
<comment type="catalytic activity">
    <reaction evidence="8">
        <text>L-seryl-[protein] + ATP = O-phospho-L-seryl-[protein] + ADP + H(+)</text>
        <dbReference type="Rhea" id="RHEA:17989"/>
        <dbReference type="Rhea" id="RHEA-COMP:9863"/>
        <dbReference type="Rhea" id="RHEA-COMP:11604"/>
        <dbReference type="ChEBI" id="CHEBI:15378"/>
        <dbReference type="ChEBI" id="CHEBI:29999"/>
        <dbReference type="ChEBI" id="CHEBI:30616"/>
        <dbReference type="ChEBI" id="CHEBI:83421"/>
        <dbReference type="ChEBI" id="CHEBI:456216"/>
        <dbReference type="EC" id="2.7.11.1"/>
    </reaction>
</comment>
<feature type="compositionally biased region" description="Low complexity" evidence="9">
    <location>
        <begin position="84"/>
        <end position="99"/>
    </location>
</feature>